<accession>A0ABR2C6W0</accession>
<protein>
    <recommendedName>
        <fullName evidence="1">KIB1-4 beta-propeller domain-containing protein</fullName>
    </recommendedName>
</protein>
<name>A0ABR2C6W0_9ROSI</name>
<feature type="domain" description="KIB1-4 beta-propeller" evidence="1">
    <location>
        <begin position="2"/>
        <end position="51"/>
    </location>
</feature>
<dbReference type="InterPro" id="IPR005174">
    <property type="entry name" value="KIB1-4_b-propeller"/>
</dbReference>
<keyword evidence="3" id="KW-1185">Reference proteome</keyword>
<dbReference type="EMBL" id="JBBPBM010000065">
    <property type="protein sequence ID" value="KAK8515150.1"/>
    <property type="molecule type" value="Genomic_DNA"/>
</dbReference>
<proteinExistence type="predicted"/>
<evidence type="ECO:0000313" key="3">
    <source>
        <dbReference type="Proteomes" id="UP001472677"/>
    </source>
</evidence>
<evidence type="ECO:0000259" key="1">
    <source>
        <dbReference type="Pfam" id="PF03478"/>
    </source>
</evidence>
<organism evidence="2 3">
    <name type="scientific">Hibiscus sabdariffa</name>
    <name type="common">roselle</name>
    <dbReference type="NCBI Taxonomy" id="183260"/>
    <lineage>
        <taxon>Eukaryota</taxon>
        <taxon>Viridiplantae</taxon>
        <taxon>Streptophyta</taxon>
        <taxon>Embryophyta</taxon>
        <taxon>Tracheophyta</taxon>
        <taxon>Spermatophyta</taxon>
        <taxon>Magnoliopsida</taxon>
        <taxon>eudicotyledons</taxon>
        <taxon>Gunneridae</taxon>
        <taxon>Pentapetalae</taxon>
        <taxon>rosids</taxon>
        <taxon>malvids</taxon>
        <taxon>Malvales</taxon>
        <taxon>Malvaceae</taxon>
        <taxon>Malvoideae</taxon>
        <taxon>Hibiscus</taxon>
    </lineage>
</organism>
<dbReference type="Proteomes" id="UP001472677">
    <property type="component" value="Unassembled WGS sequence"/>
</dbReference>
<reference evidence="2 3" key="1">
    <citation type="journal article" date="2024" name="G3 (Bethesda)">
        <title>Genome assembly of Hibiscus sabdariffa L. provides insights into metabolisms of medicinal natural products.</title>
        <authorList>
            <person name="Kim T."/>
        </authorList>
    </citation>
    <scope>NUCLEOTIDE SEQUENCE [LARGE SCALE GENOMIC DNA]</scope>
    <source>
        <strain evidence="2">TK-2024</strain>
        <tissue evidence="2">Old leaves</tissue>
    </source>
</reference>
<sequence length="133" mass="15732">MHTKSWEEIFSLDDHSLFLGSCSTFAVDGYSDCKPNCIYFTDDIFEYYETKTGNTDRRMKGKTKTEKRKKKMENGLFRCYCGDMFRYKKGLEDHTKTLHRKGIRGGFCAKCKLSFWEKKKHTIHVTNHRSDDD</sequence>
<gene>
    <name evidence="2" type="ORF">V6N12_001309</name>
</gene>
<evidence type="ECO:0000313" key="2">
    <source>
        <dbReference type="EMBL" id="KAK8515150.1"/>
    </source>
</evidence>
<dbReference type="Pfam" id="PF03478">
    <property type="entry name" value="Beta-prop_KIB1-4"/>
    <property type="match status" value="1"/>
</dbReference>
<comment type="caution">
    <text evidence="2">The sequence shown here is derived from an EMBL/GenBank/DDBJ whole genome shotgun (WGS) entry which is preliminary data.</text>
</comment>